<evidence type="ECO:0000313" key="1">
    <source>
        <dbReference type="EMBL" id="OUY08337.1"/>
    </source>
</evidence>
<accession>A0A1Z9Z1N2</accession>
<evidence type="ECO:0000313" key="2">
    <source>
        <dbReference type="Proteomes" id="UP000196536"/>
    </source>
</evidence>
<sequence>MGLVLTSYAFAETKIPMTDSYYKGKYFLLSNTKSNNLNIVVYKSVFKSETVFSKMEINCSTGKYRKIGEGIDSLSDLTLFSNKGNWISPVNGATHDDVVRFVCKRK</sequence>
<keyword evidence="2" id="KW-1185">Reference proteome</keyword>
<dbReference type="EMBL" id="NEXX01000001">
    <property type="protein sequence ID" value="OUY08337.1"/>
    <property type="molecule type" value="Genomic_DNA"/>
</dbReference>
<comment type="caution">
    <text evidence="1">The sequence shown here is derived from an EMBL/GenBank/DDBJ whole genome shotgun (WGS) entry which is preliminary data.</text>
</comment>
<dbReference type="AlphaFoldDB" id="A0A1Z9Z1N2"/>
<dbReference type="Proteomes" id="UP000196536">
    <property type="component" value="Unassembled WGS sequence"/>
</dbReference>
<name>A0A1Z9Z1N2_9GAMM</name>
<protein>
    <submittedName>
        <fullName evidence="1">Uncharacterized protein</fullName>
    </submittedName>
</protein>
<organism evidence="1 2">
    <name type="scientific">Acinetobacter populi</name>
    <dbReference type="NCBI Taxonomy" id="1582270"/>
    <lineage>
        <taxon>Bacteria</taxon>
        <taxon>Pseudomonadati</taxon>
        <taxon>Pseudomonadota</taxon>
        <taxon>Gammaproteobacteria</taxon>
        <taxon>Moraxellales</taxon>
        <taxon>Moraxellaceae</taxon>
        <taxon>Acinetobacter</taxon>
    </lineage>
</organism>
<reference evidence="1 2" key="1">
    <citation type="submission" date="2017-05" db="EMBL/GenBank/DDBJ databases">
        <title>Acinetobacter populi ANC 5415 (= PBJ7), whole genome shotgun sequencing project.</title>
        <authorList>
            <person name="Nemec A."/>
            <person name="Radolfova-Krizova L."/>
        </authorList>
    </citation>
    <scope>NUCLEOTIDE SEQUENCE [LARGE SCALE GENOMIC DNA]</scope>
    <source>
        <strain evidence="1 2">PBJ7</strain>
    </source>
</reference>
<gene>
    <name evidence="1" type="ORF">CAP51_01560</name>
</gene>
<proteinExistence type="predicted"/>